<feature type="region of interest" description="Disordered" evidence="1">
    <location>
        <begin position="1"/>
        <end position="40"/>
    </location>
</feature>
<proteinExistence type="predicted"/>
<evidence type="ECO:0000313" key="2">
    <source>
        <dbReference type="EMBL" id="PTQ56725.1"/>
    </source>
</evidence>
<reference evidence="3" key="1">
    <citation type="journal article" date="2018" name="Sci. Rep.">
        <title>Lignite coal burning seam in the remote Altai Mountains harbors a hydrogen-driven thermophilic microbial community.</title>
        <authorList>
            <person name="Kadnikov V.V."/>
            <person name="Mardanov A.V."/>
            <person name="Ivasenko D.A."/>
            <person name="Antsiferov D.V."/>
            <person name="Beletsky A.V."/>
            <person name="Karnachuk O.V."/>
            <person name="Ravin N.V."/>
        </authorList>
    </citation>
    <scope>NUCLEOTIDE SEQUENCE [LARGE SCALE GENOMIC DNA]</scope>
</reference>
<dbReference type="EMBL" id="PEBX01000021">
    <property type="protein sequence ID" value="PTQ56725.1"/>
    <property type="molecule type" value="Genomic_DNA"/>
</dbReference>
<evidence type="ECO:0000256" key="1">
    <source>
        <dbReference type="SAM" id="MobiDB-lite"/>
    </source>
</evidence>
<accession>A0A2R6Y260</accession>
<name>A0A2R6Y260_9BACL</name>
<gene>
    <name evidence="2" type="ORF">BSOLF_2776</name>
</gene>
<dbReference type="Proteomes" id="UP000244338">
    <property type="component" value="Unassembled WGS sequence"/>
</dbReference>
<dbReference type="AlphaFoldDB" id="A0A2R6Y260"/>
<protein>
    <submittedName>
        <fullName evidence="2">Uncharacterized protein</fullName>
    </submittedName>
</protein>
<comment type="caution">
    <text evidence="2">The sequence shown here is derived from an EMBL/GenBank/DDBJ whole genome shotgun (WGS) entry which is preliminary data.</text>
</comment>
<organism evidence="2 3">
    <name type="scientific">Candidatus Carbonibacillus altaicus</name>
    <dbReference type="NCBI Taxonomy" id="2163959"/>
    <lineage>
        <taxon>Bacteria</taxon>
        <taxon>Bacillati</taxon>
        <taxon>Bacillota</taxon>
        <taxon>Bacilli</taxon>
        <taxon>Bacillales</taxon>
        <taxon>Candidatus Carbonibacillus</taxon>
    </lineage>
</organism>
<evidence type="ECO:0000313" key="3">
    <source>
        <dbReference type="Proteomes" id="UP000244338"/>
    </source>
</evidence>
<sequence length="40" mass="4127">MLPGAVRYVGDGAGANQRKPGRKGAQSGVIKRHLPVAESP</sequence>